<organism evidence="1 2">
    <name type="scientific">Periplaneta americana</name>
    <name type="common">American cockroach</name>
    <name type="synonym">Blatta americana</name>
    <dbReference type="NCBI Taxonomy" id="6978"/>
    <lineage>
        <taxon>Eukaryota</taxon>
        <taxon>Metazoa</taxon>
        <taxon>Ecdysozoa</taxon>
        <taxon>Arthropoda</taxon>
        <taxon>Hexapoda</taxon>
        <taxon>Insecta</taxon>
        <taxon>Pterygota</taxon>
        <taxon>Neoptera</taxon>
        <taxon>Polyneoptera</taxon>
        <taxon>Dictyoptera</taxon>
        <taxon>Blattodea</taxon>
        <taxon>Blattoidea</taxon>
        <taxon>Blattidae</taxon>
        <taxon>Blattinae</taxon>
        <taxon>Periplaneta</taxon>
    </lineage>
</organism>
<comment type="caution">
    <text evidence="1">The sequence shown here is derived from an EMBL/GenBank/DDBJ whole genome shotgun (WGS) entry which is preliminary data.</text>
</comment>
<reference evidence="1 2" key="1">
    <citation type="journal article" date="2022" name="Allergy">
        <title>Genome assembly and annotation of Periplaneta americana reveal a comprehensive cockroach allergen profile.</title>
        <authorList>
            <person name="Wang L."/>
            <person name="Xiong Q."/>
            <person name="Saelim N."/>
            <person name="Wang L."/>
            <person name="Nong W."/>
            <person name="Wan A.T."/>
            <person name="Shi M."/>
            <person name="Liu X."/>
            <person name="Cao Q."/>
            <person name="Hui J.H.L."/>
            <person name="Sookrung N."/>
            <person name="Leung T.F."/>
            <person name="Tungtrongchitr A."/>
            <person name="Tsui S.K.W."/>
        </authorList>
    </citation>
    <scope>NUCLEOTIDE SEQUENCE [LARGE SCALE GENOMIC DNA]</scope>
    <source>
        <strain evidence="1">PWHHKU_190912</strain>
    </source>
</reference>
<proteinExistence type="predicted"/>
<dbReference type="PANTHER" id="PTHR47027">
    <property type="entry name" value="REVERSE TRANSCRIPTASE DOMAIN-CONTAINING PROTEIN"/>
    <property type="match status" value="1"/>
</dbReference>
<dbReference type="PANTHER" id="PTHR47027:SF29">
    <property type="entry name" value="C2H2-TYPE DOMAIN-CONTAINING PROTEIN"/>
    <property type="match status" value="1"/>
</dbReference>
<protein>
    <submittedName>
        <fullName evidence="1">Uncharacterized protein</fullName>
    </submittedName>
</protein>
<dbReference type="Proteomes" id="UP001148838">
    <property type="component" value="Unassembled WGS sequence"/>
</dbReference>
<evidence type="ECO:0000313" key="2">
    <source>
        <dbReference type="Proteomes" id="UP001148838"/>
    </source>
</evidence>
<evidence type="ECO:0000313" key="1">
    <source>
        <dbReference type="EMBL" id="KAJ4432581.1"/>
    </source>
</evidence>
<name>A0ABQ8SEP0_PERAM</name>
<keyword evidence="2" id="KW-1185">Reference proteome</keyword>
<dbReference type="EMBL" id="JAJSOF020000029">
    <property type="protein sequence ID" value="KAJ4432581.1"/>
    <property type="molecule type" value="Genomic_DNA"/>
</dbReference>
<sequence>MGWFLSAEWNMIKSCGLVPFSRMERDQIIRTERDQIMWLVPFSRMENVLKSCGLVPFSRMERDQIIRTERDQIMWLVPFSRMENVLKSCGLVPFSRMERDQIIRMKQDQIMWVGSFQQNGTGSNHVSWFLSAEWNRIKSCGLVPFSRMERDQIMWVGSFQQNGQRTAPGLPRQTSLQTPMISNLSASSDRPPEYAYPELPPISSPPPTYEVAMGKRLGASKPSHISIVNPRLTDGPSCLSSCLNQVPTADTGSVSVRLIAYVTELCTVSVGQEWGRVVKLHQTVLADSEISRGQPIRGGPPAWGLGEGLTTHHRKKQLVTKPNNKPRNGTDSPATKYMIMSRDQNIVRNGTIKTGDLSFEEVEKFKYLGATVTNINDTREEIKRRINMRNACYYSVEKLLSSSLLSKNLKVRIYKTVLLPVVLYGCETWNLTLREKQRLRFFENKVLMKIFGAKRDEVTGEWRKLHNAELHALYPSPDIMRNIKSRHGAPSQLRGVPSTALAAAAIGGQLDAAASPTPQSHDAVEEPVAAAALVAASHIATAGVSYHVCIADTAPAGPTAELLQLLQVQVQRRDFKIVNVIESEVETAINQFVAYSLALDESTDRNDKAHLAIFIRGVNEHFTVYECLLDVITKYNWRRSFPGTERHHRKEEVEFAMACVATDGAPAS</sequence>
<gene>
    <name evidence="1" type="ORF">ANN_21204</name>
</gene>
<accession>A0ABQ8SEP0</accession>